<keyword evidence="3" id="KW-0472">Membrane</keyword>
<protein>
    <submittedName>
        <fullName evidence="5">Glycoside hydrolase family 73 protein</fullName>
    </submittedName>
    <submittedName>
        <fullName evidence="7">N-acetylmuramidase</fullName>
    </submittedName>
</protein>
<dbReference type="GO" id="GO:0004040">
    <property type="term" value="F:amidase activity"/>
    <property type="evidence" value="ECO:0007669"/>
    <property type="project" value="InterPro"/>
</dbReference>
<dbReference type="RefSeq" id="WP_087283733.1">
    <property type="nucleotide sequence ID" value="NZ_CP021703.1"/>
</dbReference>
<organism evidence="7 8">
    <name type="scientific">Lactobacillus johnsonii</name>
    <dbReference type="NCBI Taxonomy" id="33959"/>
    <lineage>
        <taxon>Bacteria</taxon>
        <taxon>Bacillati</taxon>
        <taxon>Bacillota</taxon>
        <taxon>Bacilli</taxon>
        <taxon>Lactobacillales</taxon>
        <taxon>Lactobacillaceae</taxon>
        <taxon>Lactobacillus</taxon>
    </lineage>
</organism>
<evidence type="ECO:0000256" key="2">
    <source>
        <dbReference type="ARBA" id="ARBA00022801"/>
    </source>
</evidence>
<evidence type="ECO:0000313" key="7">
    <source>
        <dbReference type="EMBL" id="PAB56192.1"/>
    </source>
</evidence>
<evidence type="ECO:0000313" key="8">
    <source>
        <dbReference type="Proteomes" id="UP000216008"/>
    </source>
</evidence>
<dbReference type="PANTHER" id="PTHR33308:SF9">
    <property type="entry name" value="PEPTIDOGLYCAN HYDROLASE FLGJ"/>
    <property type="match status" value="1"/>
</dbReference>
<dbReference type="EMBL" id="NIBB01000042">
    <property type="protein sequence ID" value="PAB52377.1"/>
    <property type="molecule type" value="Genomic_DNA"/>
</dbReference>
<feature type="domain" description="Mannosyl-glycoprotein endo-beta-N-acetylglucosamidase-like" evidence="4">
    <location>
        <begin position="51"/>
        <end position="208"/>
    </location>
</feature>
<dbReference type="Gene3D" id="4.10.80.30">
    <property type="entry name" value="DNA polymerase, domain 6"/>
    <property type="match status" value="1"/>
</dbReference>
<dbReference type="Gene3D" id="1.10.530.10">
    <property type="match status" value="1"/>
</dbReference>
<evidence type="ECO:0000313" key="6">
    <source>
        <dbReference type="EMBL" id="PAB52377.1"/>
    </source>
</evidence>
<dbReference type="InterPro" id="IPR051056">
    <property type="entry name" value="Glycosyl_Hydrolase_73"/>
</dbReference>
<dbReference type="AlphaFoldDB" id="A0A1Y4IE02"/>
<comment type="caution">
    <text evidence="7">The sequence shown here is derived from an EMBL/GenBank/DDBJ whole genome shotgun (WGS) entry which is preliminary data.</text>
</comment>
<keyword evidence="2 5" id="KW-0378">Hydrolase</keyword>
<dbReference type="InterPro" id="IPR002901">
    <property type="entry name" value="MGlyc_endo_b_GlcNAc-like_dom"/>
</dbReference>
<comment type="similarity">
    <text evidence="1">Belongs to the glycosyl hydrolase 73 family.</text>
</comment>
<evidence type="ECO:0000256" key="1">
    <source>
        <dbReference type="ARBA" id="ARBA00010266"/>
    </source>
</evidence>
<dbReference type="Pfam" id="PF01832">
    <property type="entry name" value="Glucosaminidase"/>
    <property type="match status" value="1"/>
</dbReference>
<accession>A0A1Y4IE02</accession>
<evidence type="ECO:0000313" key="9">
    <source>
        <dbReference type="Proteomes" id="UP000216448"/>
    </source>
</evidence>
<dbReference type="PANTHER" id="PTHR33308">
    <property type="entry name" value="PEPTIDOGLYCAN HYDROLASE FLGJ"/>
    <property type="match status" value="1"/>
</dbReference>
<dbReference type="EMBL" id="DYYQ01000009">
    <property type="protein sequence ID" value="HJE48761.1"/>
    <property type="molecule type" value="Genomic_DNA"/>
</dbReference>
<evidence type="ECO:0000256" key="3">
    <source>
        <dbReference type="SAM" id="Phobius"/>
    </source>
</evidence>
<dbReference type="Proteomes" id="UP000732527">
    <property type="component" value="Unassembled WGS sequence"/>
</dbReference>
<dbReference type="SMART" id="SM00047">
    <property type="entry name" value="LYZ2"/>
    <property type="match status" value="1"/>
</dbReference>
<dbReference type="Proteomes" id="UP000216008">
    <property type="component" value="Unassembled WGS sequence"/>
</dbReference>
<gene>
    <name evidence="6" type="ORF">A3P64_06775</name>
    <name evidence="7" type="ORF">A3Q24_02635</name>
    <name evidence="5" type="ORF">K8V69_01050</name>
</gene>
<evidence type="ECO:0000313" key="5">
    <source>
        <dbReference type="EMBL" id="HJE48761.1"/>
    </source>
</evidence>
<keyword evidence="3" id="KW-0812">Transmembrane</keyword>
<reference evidence="8 9" key="1">
    <citation type="submission" date="2017-05" db="EMBL/GenBank/DDBJ databases">
        <title>Lactobacillus johnsonii from commercial turkeys.</title>
        <authorList>
            <person name="Johnson T.J."/>
            <person name="Youmans B."/>
        </authorList>
    </citation>
    <scope>NUCLEOTIDE SEQUENCE [LARGE SCALE GENOMIC DNA]</scope>
    <source>
        <strain evidence="7 8">UMNLJ114</strain>
        <strain evidence="6 9">UMNLJ54</strain>
    </source>
</reference>
<dbReference type="Proteomes" id="UP000216448">
    <property type="component" value="Unassembled WGS sequence"/>
</dbReference>
<name>A0A1Y4IE02_LACJH</name>
<proteinExistence type="inferred from homology"/>
<reference evidence="5" key="3">
    <citation type="submission" date="2021-09" db="EMBL/GenBank/DDBJ databases">
        <authorList>
            <person name="Gilroy R."/>
        </authorList>
    </citation>
    <scope>NUCLEOTIDE SEQUENCE</scope>
    <source>
        <strain evidence="5">CHK192-2623</strain>
    </source>
</reference>
<sequence>MPRRRRQKNIRYIIARAFAICFTLVIILSGFLYWRQQTVNNERLRQAQLEKEQSLQSKEKFIKVVAPIAQRAAKPYGLFPSVTIAQACLESNFGQSELSRKYNNLFGVKGTDPNTSRELTTSEFVNDHWETVTGRFRVYDTYEESIEAHTRLFVNGTTWNRNQYQHVLAAKDYATQAQALETDGYATDPGYAKKLIDIIKEFNLTQYD</sequence>
<dbReference type="PRINTS" id="PR01002">
    <property type="entry name" value="FLGFLGJ"/>
</dbReference>
<evidence type="ECO:0000259" key="4">
    <source>
        <dbReference type="SMART" id="SM00047"/>
    </source>
</evidence>
<keyword evidence="3" id="KW-1133">Transmembrane helix</keyword>
<dbReference type="EMBL" id="NIBD01000013">
    <property type="protein sequence ID" value="PAB56192.1"/>
    <property type="molecule type" value="Genomic_DNA"/>
</dbReference>
<feature type="transmembrane region" description="Helical" evidence="3">
    <location>
        <begin position="12"/>
        <end position="34"/>
    </location>
</feature>
<reference evidence="5" key="2">
    <citation type="journal article" date="2021" name="PeerJ">
        <title>Extensive microbial diversity within the chicken gut microbiome revealed by metagenomics and culture.</title>
        <authorList>
            <person name="Gilroy R."/>
            <person name="Ravi A."/>
            <person name="Getino M."/>
            <person name="Pursley I."/>
            <person name="Horton D.L."/>
            <person name="Alikhan N.F."/>
            <person name="Baker D."/>
            <person name="Gharbi K."/>
            <person name="Hall N."/>
            <person name="Watson M."/>
            <person name="Adriaenssens E.M."/>
            <person name="Foster-Nyarko E."/>
            <person name="Jarju S."/>
            <person name="Secka A."/>
            <person name="Antonio M."/>
            <person name="Oren A."/>
            <person name="Chaudhuri R.R."/>
            <person name="La Ragione R."/>
            <person name="Hildebrand F."/>
            <person name="Pallen M.J."/>
        </authorList>
    </citation>
    <scope>NUCLEOTIDE SEQUENCE</scope>
    <source>
        <strain evidence="5">CHK192-2623</strain>
    </source>
</reference>